<organism evidence="3 4">
    <name type="scientific">Cercophora newfieldiana</name>
    <dbReference type="NCBI Taxonomy" id="92897"/>
    <lineage>
        <taxon>Eukaryota</taxon>
        <taxon>Fungi</taxon>
        <taxon>Dikarya</taxon>
        <taxon>Ascomycota</taxon>
        <taxon>Pezizomycotina</taxon>
        <taxon>Sordariomycetes</taxon>
        <taxon>Sordariomycetidae</taxon>
        <taxon>Sordariales</taxon>
        <taxon>Lasiosphaeriaceae</taxon>
        <taxon>Cercophora</taxon>
    </lineage>
</organism>
<keyword evidence="2" id="KW-0472">Membrane</keyword>
<protein>
    <submittedName>
        <fullName evidence="3">Uncharacterized protein</fullName>
    </submittedName>
</protein>
<dbReference type="Proteomes" id="UP001174936">
    <property type="component" value="Unassembled WGS sequence"/>
</dbReference>
<keyword evidence="2" id="KW-1133">Transmembrane helix</keyword>
<feature type="region of interest" description="Disordered" evidence="1">
    <location>
        <begin position="1"/>
        <end position="134"/>
    </location>
</feature>
<dbReference type="EMBL" id="JAULSV010000003">
    <property type="protein sequence ID" value="KAK0648082.1"/>
    <property type="molecule type" value="Genomic_DNA"/>
</dbReference>
<evidence type="ECO:0000256" key="2">
    <source>
        <dbReference type="SAM" id="Phobius"/>
    </source>
</evidence>
<comment type="caution">
    <text evidence="3">The sequence shown here is derived from an EMBL/GenBank/DDBJ whole genome shotgun (WGS) entry which is preliminary data.</text>
</comment>
<accession>A0AA40CRL3</accession>
<feature type="compositionally biased region" description="Low complexity" evidence="1">
    <location>
        <begin position="117"/>
        <end position="129"/>
    </location>
</feature>
<dbReference type="AlphaFoldDB" id="A0AA40CRL3"/>
<reference evidence="3" key="1">
    <citation type="submission" date="2023-06" db="EMBL/GenBank/DDBJ databases">
        <title>Genome-scale phylogeny and comparative genomics of the fungal order Sordariales.</title>
        <authorList>
            <consortium name="Lawrence Berkeley National Laboratory"/>
            <person name="Hensen N."/>
            <person name="Bonometti L."/>
            <person name="Westerberg I."/>
            <person name="Brannstrom I.O."/>
            <person name="Guillou S."/>
            <person name="Cros-Aarteil S."/>
            <person name="Calhoun S."/>
            <person name="Haridas S."/>
            <person name="Kuo A."/>
            <person name="Mondo S."/>
            <person name="Pangilinan J."/>
            <person name="Riley R."/>
            <person name="Labutti K."/>
            <person name="Andreopoulos B."/>
            <person name="Lipzen A."/>
            <person name="Chen C."/>
            <person name="Yanf M."/>
            <person name="Daum C."/>
            <person name="Ng V."/>
            <person name="Clum A."/>
            <person name="Steindorff A."/>
            <person name="Ohm R."/>
            <person name="Martin F."/>
            <person name="Silar P."/>
            <person name="Natvig D."/>
            <person name="Lalanne C."/>
            <person name="Gautier V."/>
            <person name="Ament-Velasquez S.L."/>
            <person name="Kruys A."/>
            <person name="Hutchinson M.I."/>
            <person name="Powell A.J."/>
            <person name="Barry K."/>
            <person name="Miller A.N."/>
            <person name="Grigoriev I.V."/>
            <person name="Debuchy R."/>
            <person name="Gladieux P."/>
            <person name="Thoren M.H."/>
            <person name="Johannesson H."/>
        </authorList>
    </citation>
    <scope>NUCLEOTIDE SEQUENCE</scope>
    <source>
        <strain evidence="3">SMH2532-1</strain>
    </source>
</reference>
<feature type="compositionally biased region" description="Low complexity" evidence="1">
    <location>
        <begin position="99"/>
        <end position="109"/>
    </location>
</feature>
<keyword evidence="4" id="KW-1185">Reference proteome</keyword>
<gene>
    <name evidence="3" type="ORF">B0T16DRAFT_455587</name>
</gene>
<feature type="transmembrane region" description="Helical" evidence="2">
    <location>
        <begin position="143"/>
        <end position="165"/>
    </location>
</feature>
<proteinExistence type="predicted"/>
<feature type="compositionally biased region" description="Low complexity" evidence="1">
    <location>
        <begin position="21"/>
        <end position="39"/>
    </location>
</feature>
<name>A0AA40CRL3_9PEZI</name>
<evidence type="ECO:0000256" key="1">
    <source>
        <dbReference type="SAM" id="MobiDB-lite"/>
    </source>
</evidence>
<evidence type="ECO:0000313" key="4">
    <source>
        <dbReference type="Proteomes" id="UP001174936"/>
    </source>
</evidence>
<keyword evidence="2" id="KW-0812">Transmembrane</keyword>
<sequence>MSSRGPEGVVSGQQQPASPFQLAQQAPVQPNQQTQQQNTTREDIELQEVSRTLNSSAPATTPQPARPPPEPPTATPSSAPISPIVSNSHANAAPTPEAQQSQPSQPSQPRITQAHNSPLTPSSSTPSAPKAQRPSWRKGVSDFYALILISCVFTFVTTISLGASFPDWVLARLSPTSGILLLSFMSKITDWGFGGATEKAWEMIQWGPLLHGRGGNLLSFLTLGSRFRGWVRVLTARWAWMPRLLVWVVVQFPGVILMSVVEPQLEYLPRNWTTVSGGIGIFNSSLVIQQIDGPKISNLVYSALQDPRFSTPADPISEDCKSSPNCTSYLMSGGLTTISPFPYLLRDPHLPAYTAQNVPSYQIDAWDLTETPIAFKGSECQLFKGVPSSDAISQGFYLCAKDESDSAIVAAFAMCTQNCVSLDNLRNRTFQTLSWATRISIHRRLVDFVADRRTETILSIGNLSDPILQHIPAADFRPAFETFLCIDGSNSSLCQHSGVNGIFTESVAWLTLPQFDQYSPVVGVLQNLFATSLYLYTPVYKRQIAVPGVGLPNTLLEGLLDENYFPGSLASPYEYVAPAQWTVIAYLASGVVLILLCSAATAVSSIMGAPEVSNFPGVDAVKLTLEDGNGADQPGGMARVFAAQQRDEEVMKTAVGLTVRLGGQGQGGLSTATTP</sequence>
<evidence type="ECO:0000313" key="3">
    <source>
        <dbReference type="EMBL" id="KAK0648082.1"/>
    </source>
</evidence>
<feature type="compositionally biased region" description="Pro residues" evidence="1">
    <location>
        <begin position="64"/>
        <end position="74"/>
    </location>
</feature>